<dbReference type="Pfam" id="PF11807">
    <property type="entry name" value="UstYa"/>
    <property type="match status" value="1"/>
</dbReference>
<comment type="caution">
    <text evidence="3">The sequence shown here is derived from an EMBL/GenBank/DDBJ whole genome shotgun (WGS) entry which is preliminary data.</text>
</comment>
<evidence type="ECO:0000313" key="4">
    <source>
        <dbReference type="Proteomes" id="UP001408356"/>
    </source>
</evidence>
<dbReference type="PANTHER" id="PTHR33365">
    <property type="entry name" value="YALI0B05434P"/>
    <property type="match status" value="1"/>
</dbReference>
<keyword evidence="4" id="KW-1185">Reference proteome</keyword>
<evidence type="ECO:0008006" key="5">
    <source>
        <dbReference type="Google" id="ProtNLM"/>
    </source>
</evidence>
<dbReference type="Proteomes" id="UP001408356">
    <property type="component" value="Unassembled WGS sequence"/>
</dbReference>
<organism evidence="3 4">
    <name type="scientific">Seiridium unicorne</name>
    <dbReference type="NCBI Taxonomy" id="138068"/>
    <lineage>
        <taxon>Eukaryota</taxon>
        <taxon>Fungi</taxon>
        <taxon>Dikarya</taxon>
        <taxon>Ascomycota</taxon>
        <taxon>Pezizomycotina</taxon>
        <taxon>Sordariomycetes</taxon>
        <taxon>Xylariomycetidae</taxon>
        <taxon>Amphisphaeriales</taxon>
        <taxon>Sporocadaceae</taxon>
        <taxon>Seiridium</taxon>
    </lineage>
</organism>
<keyword evidence="2" id="KW-0812">Transmembrane</keyword>
<gene>
    <name evidence="3" type="ORF">SUNI508_00524</name>
</gene>
<evidence type="ECO:0000256" key="2">
    <source>
        <dbReference type="SAM" id="Phobius"/>
    </source>
</evidence>
<keyword evidence="2" id="KW-0472">Membrane</keyword>
<dbReference type="PANTHER" id="PTHR33365:SF12">
    <property type="entry name" value="TAT PATHWAY SIGNAL SEQUENCE"/>
    <property type="match status" value="1"/>
</dbReference>
<evidence type="ECO:0000313" key="3">
    <source>
        <dbReference type="EMBL" id="KAK9422661.1"/>
    </source>
</evidence>
<name>A0ABR2V7A1_9PEZI</name>
<sequence>MESTHELKEALLGDFEDHEEKYAASIKKHRRLHCASVFPWVWVLILSVSLALSILRLSYGPYVHELCYWKESESSSVWDGFPRTTQQVRFDAKLKYNESRQLFRPHSTPSYVGKPSPEIDTAWAGILGVIQIFLTPEEARTLDGEMYLDKDTGMPMAIVTAFHDLHCLNMLRKALYPDYYPEMRKKEGFEAHLDHCLDSLRLTLMCDADTTLIPVEWSNEGNRIMPKFETTHTCRDYGALKEWATERDSVDEKKYRENAARLRVKAGLPPFS</sequence>
<keyword evidence="2" id="KW-1133">Transmembrane helix</keyword>
<accession>A0ABR2V7A1</accession>
<proteinExistence type="inferred from homology"/>
<dbReference type="InterPro" id="IPR021765">
    <property type="entry name" value="UstYa-like"/>
</dbReference>
<reference evidence="3 4" key="1">
    <citation type="journal article" date="2024" name="J. Plant Pathol.">
        <title>Sequence and assembly of the genome of Seiridium unicorne, isolate CBS 538.82, causal agent of cypress canker disease.</title>
        <authorList>
            <person name="Scali E."/>
            <person name="Rocca G.D."/>
            <person name="Danti R."/>
            <person name="Garbelotto M."/>
            <person name="Barberini S."/>
            <person name="Baroncelli R."/>
            <person name="Emiliani G."/>
        </authorList>
    </citation>
    <scope>NUCLEOTIDE SEQUENCE [LARGE SCALE GENOMIC DNA]</scope>
    <source>
        <strain evidence="3 4">BM-138-508</strain>
    </source>
</reference>
<protein>
    <recommendedName>
        <fullName evidence="5">Cyclochlorotine biosynthesis protein O</fullName>
    </recommendedName>
</protein>
<feature type="transmembrane region" description="Helical" evidence="2">
    <location>
        <begin position="37"/>
        <end position="59"/>
    </location>
</feature>
<comment type="similarity">
    <text evidence="1">Belongs to the ustYa family.</text>
</comment>
<evidence type="ECO:0000256" key="1">
    <source>
        <dbReference type="ARBA" id="ARBA00035112"/>
    </source>
</evidence>
<dbReference type="EMBL" id="JARVKF010000112">
    <property type="protein sequence ID" value="KAK9422661.1"/>
    <property type="molecule type" value="Genomic_DNA"/>
</dbReference>